<gene>
    <name evidence="1" type="ORF">C2869_06800</name>
</gene>
<proteinExistence type="predicted"/>
<dbReference type="EMBL" id="CP026604">
    <property type="protein sequence ID" value="AWB66161.1"/>
    <property type="molecule type" value="Genomic_DNA"/>
</dbReference>
<dbReference type="RefSeq" id="WP_108602233.1">
    <property type="nucleotide sequence ID" value="NZ_CP026604.1"/>
</dbReference>
<keyword evidence="2" id="KW-1185">Reference proteome</keyword>
<reference evidence="1 2" key="1">
    <citation type="submission" date="2018-01" db="EMBL/GenBank/DDBJ databases">
        <title>Genome sequence of a Cantenovulum-like bacteria.</title>
        <authorList>
            <person name="Tan W.R."/>
            <person name="Lau N.-S."/>
            <person name="Go F."/>
            <person name="Amirul A.-A.A."/>
        </authorList>
    </citation>
    <scope>NUCLEOTIDE SEQUENCE [LARGE SCALE GENOMIC DNA]</scope>
    <source>
        <strain evidence="1 2">CCB-QB4</strain>
    </source>
</reference>
<protein>
    <submittedName>
        <fullName evidence="1">DUF4411 domain-containing protein</fullName>
    </submittedName>
</protein>
<name>A0A2S0VPL7_9ALTE</name>
<dbReference type="KEGG" id="cate:C2869_06800"/>
<dbReference type="InterPro" id="IPR016541">
    <property type="entry name" value="UCP008505"/>
</dbReference>
<sequence length="164" mass="18691">MNYLMDSNTYIQAKNLYYDMNFCPAFWDWLEKQFRAGQVMSIDNVYLELTDSNDELSKWAKAHKSHFLPVADKTTQDMFTEIANHVVSLTDKSQADIANFLSKADPWIIAKASTTGATIVTHEALVPPNSKKVKIPNICKQFGVSYINTFELLRKLNAKFVMAN</sequence>
<dbReference type="OrthoDB" id="338425at2"/>
<evidence type="ECO:0000313" key="1">
    <source>
        <dbReference type="EMBL" id="AWB66161.1"/>
    </source>
</evidence>
<accession>A0A2S0VPL7</accession>
<organism evidence="1 2">
    <name type="scientific">Saccharobesus litoralis</name>
    <dbReference type="NCBI Taxonomy" id="2172099"/>
    <lineage>
        <taxon>Bacteria</taxon>
        <taxon>Pseudomonadati</taxon>
        <taxon>Pseudomonadota</taxon>
        <taxon>Gammaproteobacteria</taxon>
        <taxon>Alteromonadales</taxon>
        <taxon>Alteromonadaceae</taxon>
        <taxon>Saccharobesus</taxon>
    </lineage>
</organism>
<dbReference type="Pfam" id="PF14367">
    <property type="entry name" value="DUF4411"/>
    <property type="match status" value="1"/>
</dbReference>
<evidence type="ECO:0000313" key="2">
    <source>
        <dbReference type="Proteomes" id="UP000244441"/>
    </source>
</evidence>
<dbReference type="PIRSF" id="PIRSF008505">
    <property type="entry name" value="UCP008505"/>
    <property type="match status" value="1"/>
</dbReference>
<dbReference type="AlphaFoldDB" id="A0A2S0VPL7"/>
<dbReference type="Proteomes" id="UP000244441">
    <property type="component" value="Chromosome"/>
</dbReference>